<accession>A0AAE1YWF2</accession>
<comment type="subcellular location">
    <subcellularLocation>
        <location evidence="4">Secreted</location>
        <location evidence="4">Extracellular space</location>
        <location evidence="4">Apoplast</location>
    </subcellularLocation>
</comment>
<evidence type="ECO:0000313" key="6">
    <source>
        <dbReference type="Proteomes" id="UP001293254"/>
    </source>
</evidence>
<sequence length="180" mass="19849">MGKQFLVLLLFSVATLASGDDIAMKTWFKKTDLSKQKVTQLQLYVQDILQGPTPTNVVVASANSTATSPTSFGLVVVLDDPVRIGPDPNSKTVGRFQGFYTFSSLEEQSIHLSFDFVFTTGKLNGSTLTLVGNNRFLREHREVPIVGGSGVFRLARGFAGVRTVSFTEFIFEYNLTILHY</sequence>
<comment type="caution">
    <text evidence="5">The sequence shown here is derived from an EMBL/GenBank/DDBJ whole genome shotgun (WGS) entry which is preliminary data.</text>
</comment>
<reference evidence="5" key="1">
    <citation type="submission" date="2020-06" db="EMBL/GenBank/DDBJ databases">
        <authorList>
            <person name="Li T."/>
            <person name="Hu X."/>
            <person name="Zhang T."/>
            <person name="Song X."/>
            <person name="Zhang H."/>
            <person name="Dai N."/>
            <person name="Sheng W."/>
            <person name="Hou X."/>
            <person name="Wei L."/>
        </authorList>
    </citation>
    <scope>NUCLEOTIDE SEQUENCE</scope>
    <source>
        <strain evidence="5">3651</strain>
        <tissue evidence="5">Leaf</tissue>
    </source>
</reference>
<proteinExistence type="inferred from homology"/>
<keyword evidence="4" id="KW-0732">Signal</keyword>
<dbReference type="Proteomes" id="UP001293254">
    <property type="component" value="Unassembled WGS sequence"/>
</dbReference>
<dbReference type="GO" id="GO:0048046">
    <property type="term" value="C:apoplast"/>
    <property type="evidence" value="ECO:0007669"/>
    <property type="project" value="UniProtKB-SubCell"/>
</dbReference>
<feature type="signal peptide" evidence="4">
    <location>
        <begin position="1"/>
        <end position="19"/>
    </location>
</feature>
<organism evidence="5 6">
    <name type="scientific">Sesamum alatum</name>
    <dbReference type="NCBI Taxonomy" id="300844"/>
    <lineage>
        <taxon>Eukaryota</taxon>
        <taxon>Viridiplantae</taxon>
        <taxon>Streptophyta</taxon>
        <taxon>Embryophyta</taxon>
        <taxon>Tracheophyta</taxon>
        <taxon>Spermatophyta</taxon>
        <taxon>Magnoliopsida</taxon>
        <taxon>eudicotyledons</taxon>
        <taxon>Gunneridae</taxon>
        <taxon>Pentapetalae</taxon>
        <taxon>asterids</taxon>
        <taxon>lamiids</taxon>
        <taxon>Lamiales</taxon>
        <taxon>Pedaliaceae</taxon>
        <taxon>Sesamum</taxon>
    </lineage>
</organism>
<evidence type="ECO:0000256" key="3">
    <source>
        <dbReference type="ARBA" id="ARBA00022525"/>
    </source>
</evidence>
<dbReference type="AlphaFoldDB" id="A0AAE1YWF2"/>
<keyword evidence="4" id="KW-0052">Apoplast</keyword>
<dbReference type="Gene3D" id="2.40.480.10">
    <property type="entry name" value="Allene oxide cyclase-like"/>
    <property type="match status" value="1"/>
</dbReference>
<comment type="function">
    <text evidence="4">Dirigent proteins impart stereoselectivity on the phenoxy radical-coupling reaction, yielding optically active lignans from two molecules of coniferyl alcohol in the biosynthesis of lignans, flavonolignans, and alkaloids and thus plays a central role in plant secondary metabolism.</text>
</comment>
<keyword evidence="3 4" id="KW-0964">Secreted</keyword>
<dbReference type="EMBL" id="JACGWO010000001">
    <property type="protein sequence ID" value="KAK4437654.1"/>
    <property type="molecule type" value="Genomic_DNA"/>
</dbReference>
<keyword evidence="6" id="KW-1185">Reference proteome</keyword>
<gene>
    <name evidence="5" type="ORF">Salat_0099400</name>
</gene>
<protein>
    <recommendedName>
        <fullName evidence="4">Dirigent protein</fullName>
    </recommendedName>
</protein>
<evidence type="ECO:0000256" key="1">
    <source>
        <dbReference type="ARBA" id="ARBA00010746"/>
    </source>
</evidence>
<evidence type="ECO:0000313" key="5">
    <source>
        <dbReference type="EMBL" id="KAK4437654.1"/>
    </source>
</evidence>
<dbReference type="InterPro" id="IPR004265">
    <property type="entry name" value="Dirigent"/>
</dbReference>
<dbReference type="Pfam" id="PF03018">
    <property type="entry name" value="Dirigent"/>
    <property type="match status" value="1"/>
</dbReference>
<evidence type="ECO:0000256" key="2">
    <source>
        <dbReference type="ARBA" id="ARBA00011738"/>
    </source>
</evidence>
<comment type="subunit">
    <text evidence="2 4">Homodimer.</text>
</comment>
<evidence type="ECO:0000256" key="4">
    <source>
        <dbReference type="RuleBase" id="RU363099"/>
    </source>
</evidence>
<dbReference type="PANTHER" id="PTHR21495">
    <property type="entry name" value="NUCLEOPORIN-RELATED"/>
    <property type="match status" value="1"/>
</dbReference>
<reference evidence="5" key="2">
    <citation type="journal article" date="2024" name="Plant">
        <title>Genomic evolution and insights into agronomic trait innovations of Sesamum species.</title>
        <authorList>
            <person name="Miao H."/>
            <person name="Wang L."/>
            <person name="Qu L."/>
            <person name="Liu H."/>
            <person name="Sun Y."/>
            <person name="Le M."/>
            <person name="Wang Q."/>
            <person name="Wei S."/>
            <person name="Zheng Y."/>
            <person name="Lin W."/>
            <person name="Duan Y."/>
            <person name="Cao H."/>
            <person name="Xiong S."/>
            <person name="Wang X."/>
            <person name="Wei L."/>
            <person name="Li C."/>
            <person name="Ma Q."/>
            <person name="Ju M."/>
            <person name="Zhao R."/>
            <person name="Li G."/>
            <person name="Mu C."/>
            <person name="Tian Q."/>
            <person name="Mei H."/>
            <person name="Zhang T."/>
            <person name="Gao T."/>
            <person name="Zhang H."/>
        </authorList>
    </citation>
    <scope>NUCLEOTIDE SEQUENCE</scope>
    <source>
        <strain evidence="5">3651</strain>
    </source>
</reference>
<feature type="chain" id="PRO_5041783068" description="Dirigent protein" evidence="4">
    <location>
        <begin position="20"/>
        <end position="180"/>
    </location>
</feature>
<dbReference type="GO" id="GO:0009699">
    <property type="term" value="P:phenylpropanoid biosynthetic process"/>
    <property type="evidence" value="ECO:0007669"/>
    <property type="project" value="UniProtKB-ARBA"/>
</dbReference>
<name>A0AAE1YWF2_9LAMI</name>
<dbReference type="InterPro" id="IPR044859">
    <property type="entry name" value="Allene_oxi_cyc_Dirigent"/>
</dbReference>
<comment type="similarity">
    <text evidence="1 4">Belongs to the plant dirigent protein family.</text>
</comment>